<dbReference type="SUPFAM" id="SSF55031">
    <property type="entry name" value="Bacterial exopeptidase dimerisation domain"/>
    <property type="match status" value="1"/>
</dbReference>
<evidence type="ECO:0000256" key="1">
    <source>
        <dbReference type="ARBA" id="ARBA00022801"/>
    </source>
</evidence>
<dbReference type="InterPro" id="IPR002933">
    <property type="entry name" value="Peptidase_M20"/>
</dbReference>
<feature type="binding site" evidence="2">
    <location>
        <position position="102"/>
    </location>
    <ligand>
        <name>Mn(2+)</name>
        <dbReference type="ChEBI" id="CHEBI:29035"/>
        <label>2</label>
    </ligand>
</feature>
<dbReference type="Proteomes" id="UP000011910">
    <property type="component" value="Unassembled WGS sequence"/>
</dbReference>
<dbReference type="STRING" id="1279009.ADICEAN_00069"/>
<dbReference type="OrthoDB" id="9777385at2"/>
<dbReference type="Gene3D" id="3.40.630.10">
    <property type="entry name" value="Zn peptidases"/>
    <property type="match status" value="1"/>
</dbReference>
<protein>
    <submittedName>
        <fullName evidence="4">Putative hydrolase YxeP</fullName>
        <ecNumber evidence="4">3.-.-.-</ecNumber>
    </submittedName>
</protein>
<dbReference type="PANTHER" id="PTHR11014:SF169">
    <property type="entry name" value="CLAN MH, FAMILY M20, PEPTIDASE T-LIKE METALLOPEPTIDASE"/>
    <property type="match status" value="1"/>
</dbReference>
<dbReference type="PANTHER" id="PTHR11014">
    <property type="entry name" value="PEPTIDASE M20 FAMILY MEMBER"/>
    <property type="match status" value="1"/>
</dbReference>
<dbReference type="AlphaFoldDB" id="M7N893"/>
<feature type="binding site" evidence="2">
    <location>
        <position position="137"/>
    </location>
    <ligand>
        <name>Mn(2+)</name>
        <dbReference type="ChEBI" id="CHEBI:29035"/>
        <label>2</label>
    </ligand>
</feature>
<reference evidence="4 5" key="1">
    <citation type="journal article" date="2013" name="Genome Announc.">
        <title>Draft Genome Sequence of Cesiribacter andamanensis Strain AMV16T, Isolated from a Soil Sample from a Mud Volcano in the Andaman Islands, India.</title>
        <authorList>
            <person name="Shivaji S."/>
            <person name="Ara S."/>
            <person name="Begum Z."/>
            <person name="Srinivas T.N."/>
            <person name="Singh A."/>
            <person name="Kumar Pinnaka A."/>
        </authorList>
    </citation>
    <scope>NUCLEOTIDE SEQUENCE [LARGE SCALE GENOMIC DNA]</scope>
    <source>
        <strain evidence="4 5">AMV16</strain>
    </source>
</reference>
<dbReference type="NCBIfam" id="TIGR01891">
    <property type="entry name" value="amidohydrolases"/>
    <property type="match status" value="1"/>
</dbReference>
<organism evidence="4 5">
    <name type="scientific">Cesiribacter andamanensis AMV16</name>
    <dbReference type="NCBI Taxonomy" id="1279009"/>
    <lineage>
        <taxon>Bacteria</taxon>
        <taxon>Pseudomonadati</taxon>
        <taxon>Bacteroidota</taxon>
        <taxon>Cytophagia</taxon>
        <taxon>Cytophagales</taxon>
        <taxon>Cesiribacteraceae</taxon>
        <taxon>Cesiribacter</taxon>
    </lineage>
</organism>
<gene>
    <name evidence="4" type="primary">yxeP_1</name>
    <name evidence="4" type="ORF">ADICEAN_00069</name>
</gene>
<dbReference type="PATRIC" id="fig|1279009.4.peg.74"/>
<dbReference type="InterPro" id="IPR011650">
    <property type="entry name" value="Peptidase_M20_dimer"/>
</dbReference>
<comment type="caution">
    <text evidence="4">The sequence shown here is derived from an EMBL/GenBank/DDBJ whole genome shotgun (WGS) entry which is preliminary data.</text>
</comment>
<dbReference type="Pfam" id="PF01546">
    <property type="entry name" value="Peptidase_M20"/>
    <property type="match status" value="1"/>
</dbReference>
<accession>M7N893</accession>
<evidence type="ECO:0000256" key="2">
    <source>
        <dbReference type="PIRSR" id="PIRSR005962-1"/>
    </source>
</evidence>
<keyword evidence="2" id="KW-0479">Metal-binding</keyword>
<evidence type="ECO:0000313" key="4">
    <source>
        <dbReference type="EMBL" id="EMR04798.1"/>
    </source>
</evidence>
<feature type="binding site" evidence="2">
    <location>
        <position position="357"/>
    </location>
    <ligand>
        <name>Mn(2+)</name>
        <dbReference type="ChEBI" id="CHEBI:29035"/>
        <label>2</label>
    </ligand>
</feature>
<dbReference type="EC" id="3.-.-.-" evidence="4"/>
<dbReference type="GO" id="GO:0046872">
    <property type="term" value="F:metal ion binding"/>
    <property type="evidence" value="ECO:0007669"/>
    <property type="project" value="UniProtKB-KW"/>
</dbReference>
<comment type="cofactor">
    <cofactor evidence="2">
        <name>Mn(2+)</name>
        <dbReference type="ChEBI" id="CHEBI:29035"/>
    </cofactor>
    <text evidence="2">The Mn(2+) ion enhances activity.</text>
</comment>
<dbReference type="InterPro" id="IPR017439">
    <property type="entry name" value="Amidohydrolase"/>
</dbReference>
<evidence type="ECO:0000313" key="5">
    <source>
        <dbReference type="Proteomes" id="UP000011910"/>
    </source>
</evidence>
<feature type="binding site" evidence="2">
    <location>
        <position position="104"/>
    </location>
    <ligand>
        <name>Mn(2+)</name>
        <dbReference type="ChEBI" id="CHEBI:29035"/>
        <label>2</label>
    </ligand>
</feature>
<sequence length="385" mass="41660">MTLPELSPLLAELTQLRHELHRLAELSGQETDTAQHLQHYLQRYSPGQLLSGLGSGTGLVAIFEGKKLGPTLMLRADMDALPIADANQLPYSSRKQGVSHKCGHDGHMSMLAGLAPLLARHPLKRGRLLLLMQPAEETGQGARALLKDERFTSLAPDYIFGLHNLPGYPLGQVVLREGTFCPASKGLHVTLRGRTAHAAEPELGHSPANALAELLQQLPKLPPTTQPAELSLLTLTHARLGDSSFGISPGEAELLATLRANLQPDMDRLSEAVEHLLHQTASAQGLGLSLEYREVFPATTNGAEAFACMQRAATAAGLDVHLKQDPFRWSEDFGCYNQLAPSGFFGLGAGLEQPNLHNAAYDFPDALLPYGLRMYWALIGQLLGH</sequence>
<dbReference type="Gene3D" id="3.30.70.360">
    <property type="match status" value="1"/>
</dbReference>
<keyword evidence="2" id="KW-0464">Manganese</keyword>
<dbReference type="GO" id="GO:0016787">
    <property type="term" value="F:hydrolase activity"/>
    <property type="evidence" value="ECO:0007669"/>
    <property type="project" value="UniProtKB-KW"/>
</dbReference>
<dbReference type="Pfam" id="PF07687">
    <property type="entry name" value="M20_dimer"/>
    <property type="match status" value="1"/>
</dbReference>
<evidence type="ECO:0000259" key="3">
    <source>
        <dbReference type="Pfam" id="PF07687"/>
    </source>
</evidence>
<dbReference type="PIRSF" id="PIRSF005962">
    <property type="entry name" value="Pept_M20D_amidohydro"/>
    <property type="match status" value="1"/>
</dbReference>
<dbReference type="InterPro" id="IPR036264">
    <property type="entry name" value="Bact_exopeptidase_dim_dom"/>
</dbReference>
<feature type="domain" description="Peptidase M20 dimerisation" evidence="3">
    <location>
        <begin position="184"/>
        <end position="280"/>
    </location>
</feature>
<dbReference type="EMBL" id="AODQ01000001">
    <property type="protein sequence ID" value="EMR04798.1"/>
    <property type="molecule type" value="Genomic_DNA"/>
</dbReference>
<dbReference type="SUPFAM" id="SSF53187">
    <property type="entry name" value="Zn-dependent exopeptidases"/>
    <property type="match status" value="1"/>
</dbReference>
<keyword evidence="5" id="KW-1185">Reference proteome</keyword>
<feature type="binding site" evidence="2">
    <location>
        <position position="163"/>
    </location>
    <ligand>
        <name>Mn(2+)</name>
        <dbReference type="ChEBI" id="CHEBI:29035"/>
        <label>2</label>
    </ligand>
</feature>
<proteinExistence type="predicted"/>
<keyword evidence="1 4" id="KW-0378">Hydrolase</keyword>
<dbReference type="eggNOG" id="COG1473">
    <property type="taxonomic scope" value="Bacteria"/>
</dbReference>
<dbReference type="RefSeq" id="WP_009193483.1">
    <property type="nucleotide sequence ID" value="NZ_AODQ01000001.1"/>
</dbReference>
<name>M7N893_9BACT</name>